<sequence>MSGWATRPKERIGTPISVSLSIFETGGPLT</sequence>
<evidence type="ECO:0000313" key="2">
    <source>
        <dbReference type="Proteomes" id="UP000538507"/>
    </source>
</evidence>
<gene>
    <name evidence="1" type="ORF">GGE16_001540</name>
</gene>
<organism evidence="1 2">
    <name type="scientific">Rhizobium leguminosarum</name>
    <dbReference type="NCBI Taxonomy" id="384"/>
    <lineage>
        <taxon>Bacteria</taxon>
        <taxon>Pseudomonadati</taxon>
        <taxon>Pseudomonadota</taxon>
        <taxon>Alphaproteobacteria</taxon>
        <taxon>Hyphomicrobiales</taxon>
        <taxon>Rhizobiaceae</taxon>
        <taxon>Rhizobium/Agrobacterium group</taxon>
        <taxon>Rhizobium</taxon>
    </lineage>
</organism>
<dbReference type="Proteomes" id="UP000538507">
    <property type="component" value="Unassembled WGS sequence"/>
</dbReference>
<accession>A0AAE2MHQ4</accession>
<comment type="caution">
    <text evidence="1">The sequence shown here is derived from an EMBL/GenBank/DDBJ whole genome shotgun (WGS) entry which is preliminary data.</text>
</comment>
<proteinExistence type="predicted"/>
<evidence type="ECO:0000313" key="1">
    <source>
        <dbReference type="EMBL" id="MBB4289524.1"/>
    </source>
</evidence>
<name>A0AAE2MHQ4_RHILE</name>
<reference evidence="1 2" key="1">
    <citation type="submission" date="2020-08" db="EMBL/GenBank/DDBJ databases">
        <title>Genomic Encyclopedia of Type Strains, Phase IV (KMG-V): Genome sequencing to study the core and pangenomes of soil and plant-associated prokaryotes.</title>
        <authorList>
            <person name="Whitman W."/>
        </authorList>
    </citation>
    <scope>NUCLEOTIDE SEQUENCE [LARGE SCALE GENOMIC DNA]</scope>
    <source>
        <strain evidence="1 2">SEMIA 415</strain>
    </source>
</reference>
<dbReference type="AlphaFoldDB" id="A0AAE2MHQ4"/>
<dbReference type="EMBL" id="JACIGO010000001">
    <property type="protein sequence ID" value="MBB4289524.1"/>
    <property type="molecule type" value="Genomic_DNA"/>
</dbReference>
<protein>
    <submittedName>
        <fullName evidence="1">Uncharacterized protein</fullName>
    </submittedName>
</protein>